<feature type="region of interest" description="Disordered" evidence="9">
    <location>
        <begin position="451"/>
        <end position="565"/>
    </location>
</feature>
<evidence type="ECO:0000256" key="7">
    <source>
        <dbReference type="ARBA" id="ARBA00022840"/>
    </source>
</evidence>
<evidence type="ECO:0000256" key="1">
    <source>
        <dbReference type="ARBA" id="ARBA00000085"/>
    </source>
</evidence>
<keyword evidence="6 13" id="KW-0418">Kinase</keyword>
<dbReference type="AlphaFoldDB" id="A0A8H1LCC4"/>
<dbReference type="InterPro" id="IPR011712">
    <property type="entry name" value="Sig_transdc_His_kin_sub3_dim/P"/>
</dbReference>
<evidence type="ECO:0000256" key="4">
    <source>
        <dbReference type="ARBA" id="ARBA00022679"/>
    </source>
</evidence>
<feature type="compositionally biased region" description="Gly residues" evidence="9">
    <location>
        <begin position="451"/>
        <end position="460"/>
    </location>
</feature>
<keyword evidence="10" id="KW-0472">Membrane</keyword>
<keyword evidence="8" id="KW-0902">Two-component regulatory system</keyword>
<feature type="transmembrane region" description="Helical" evidence="10">
    <location>
        <begin position="124"/>
        <end position="142"/>
    </location>
</feature>
<evidence type="ECO:0000256" key="5">
    <source>
        <dbReference type="ARBA" id="ARBA00022741"/>
    </source>
</evidence>
<dbReference type="Gene3D" id="3.30.565.10">
    <property type="entry name" value="Histidine kinase-like ATPase, C-terminal domain"/>
    <property type="match status" value="1"/>
</dbReference>
<accession>A0A8H1LCC4</accession>
<dbReference type="PANTHER" id="PTHR24421:SF10">
    <property type="entry name" value="NITRATE_NITRITE SENSOR PROTEIN NARQ"/>
    <property type="match status" value="1"/>
</dbReference>
<evidence type="ECO:0000256" key="9">
    <source>
        <dbReference type="SAM" id="MobiDB-lite"/>
    </source>
</evidence>
<evidence type="ECO:0000256" key="8">
    <source>
        <dbReference type="ARBA" id="ARBA00023012"/>
    </source>
</evidence>
<dbReference type="InterPro" id="IPR003594">
    <property type="entry name" value="HATPase_dom"/>
</dbReference>
<dbReference type="GO" id="GO:0000155">
    <property type="term" value="F:phosphorelay sensor kinase activity"/>
    <property type="evidence" value="ECO:0007669"/>
    <property type="project" value="InterPro"/>
</dbReference>
<dbReference type="GO" id="GO:0005524">
    <property type="term" value="F:ATP binding"/>
    <property type="evidence" value="ECO:0007669"/>
    <property type="project" value="UniProtKB-KW"/>
</dbReference>
<dbReference type="GO" id="GO:0016020">
    <property type="term" value="C:membrane"/>
    <property type="evidence" value="ECO:0007669"/>
    <property type="project" value="InterPro"/>
</dbReference>
<evidence type="ECO:0000313" key="13">
    <source>
        <dbReference type="EMBL" id="TGG81664.1"/>
    </source>
</evidence>
<evidence type="ECO:0000259" key="11">
    <source>
        <dbReference type="Pfam" id="PF02518"/>
    </source>
</evidence>
<feature type="compositionally biased region" description="Low complexity" evidence="9">
    <location>
        <begin position="476"/>
        <end position="485"/>
    </location>
</feature>
<dbReference type="Pfam" id="PF02518">
    <property type="entry name" value="HATPase_c"/>
    <property type="match status" value="1"/>
</dbReference>
<gene>
    <name evidence="13" type="ORF">D8771_19985</name>
</gene>
<evidence type="ECO:0000256" key="10">
    <source>
        <dbReference type="SAM" id="Phobius"/>
    </source>
</evidence>
<evidence type="ECO:0000256" key="2">
    <source>
        <dbReference type="ARBA" id="ARBA00012438"/>
    </source>
</evidence>
<sequence>MPTETAAVSGLLAVVRHDLFRDAFAARPLPPRAEPRADGPLRRLPAGVRSRLRWTPHVLLVALSALVFLIGVGKNPDVSSVYALVPLVLCFLNAAPIALTLVRPVGAYWISYGGLLLSLLYDDLWAALGLLCHLLVMVVVVLRTRPRLAGEMWAVSFGSGLLLTAVLLPSQRALPQIAAVSAVVLVAAAAVVAWRQERQHVVETESDKERERAQRTVLEERAIIARELHDVVAHHMSVIAIQAEAAPYRVAQTPPELATSFATIRENAVAALAELRRILGVVRSGEPDPFGDTAPEAPQPTLADLDALIESVRATGLEAEAVVIGAVRPLPQGVELSAYRLVQEALSNALRHSPGAPARVEVAYVLGGLGLRVVNDRPERPATPSPGAGHGVLGMRERVQVLGGAMTAGPTEDGGYEVSAFLPVEPPGEAEAGAGGASGAIGASGAGDVSGAGGASGPGGASSTAGATGAGGTSGPGDASSTAGVTGAGGAPDAPVPGPDGASSAAGTTTASAATAPPERPGTPDRPGTSGRPGKSDEPAPGGTSGESPTVRLGKDVGAGKGDVA</sequence>
<proteinExistence type="predicted"/>
<keyword evidence="7" id="KW-0067">ATP-binding</keyword>
<keyword evidence="3" id="KW-0597">Phosphoprotein</keyword>
<keyword evidence="4" id="KW-0808">Transferase</keyword>
<dbReference type="EMBL" id="RCIY01000065">
    <property type="protein sequence ID" value="TGG81664.1"/>
    <property type="molecule type" value="Genomic_DNA"/>
</dbReference>
<feature type="compositionally biased region" description="Low complexity" evidence="9">
    <location>
        <begin position="499"/>
        <end position="517"/>
    </location>
</feature>
<feature type="region of interest" description="Disordered" evidence="9">
    <location>
        <begin position="375"/>
        <end position="394"/>
    </location>
</feature>
<feature type="transmembrane region" description="Helical" evidence="10">
    <location>
        <begin position="149"/>
        <end position="168"/>
    </location>
</feature>
<protein>
    <recommendedName>
        <fullName evidence="2">histidine kinase</fullName>
        <ecNumber evidence="2">2.7.13.3</ecNumber>
    </recommendedName>
</protein>
<dbReference type="GO" id="GO:0046983">
    <property type="term" value="F:protein dimerization activity"/>
    <property type="evidence" value="ECO:0007669"/>
    <property type="project" value="InterPro"/>
</dbReference>
<feature type="transmembrane region" description="Helical" evidence="10">
    <location>
        <begin position="54"/>
        <end position="72"/>
    </location>
</feature>
<evidence type="ECO:0000313" key="14">
    <source>
        <dbReference type="Proteomes" id="UP000298111"/>
    </source>
</evidence>
<dbReference type="EC" id="2.7.13.3" evidence="2"/>
<comment type="catalytic activity">
    <reaction evidence="1">
        <text>ATP + protein L-histidine = ADP + protein N-phospho-L-histidine.</text>
        <dbReference type="EC" id="2.7.13.3"/>
    </reaction>
</comment>
<feature type="transmembrane region" description="Helical" evidence="10">
    <location>
        <begin position="174"/>
        <end position="194"/>
    </location>
</feature>
<feature type="transmembrane region" description="Helical" evidence="10">
    <location>
        <begin position="84"/>
        <end position="104"/>
    </location>
</feature>
<feature type="region of interest" description="Disordered" evidence="9">
    <location>
        <begin position="406"/>
        <end position="436"/>
    </location>
</feature>
<feature type="domain" description="Signal transduction histidine kinase subgroup 3 dimerisation and phosphoacceptor" evidence="12">
    <location>
        <begin position="220"/>
        <end position="285"/>
    </location>
</feature>
<evidence type="ECO:0000256" key="3">
    <source>
        <dbReference type="ARBA" id="ARBA00022553"/>
    </source>
</evidence>
<keyword evidence="5" id="KW-0547">Nucleotide-binding</keyword>
<dbReference type="InterPro" id="IPR036890">
    <property type="entry name" value="HATPase_C_sf"/>
</dbReference>
<dbReference type="CDD" id="cd16917">
    <property type="entry name" value="HATPase_UhpB-NarQ-NarX-like"/>
    <property type="match status" value="1"/>
</dbReference>
<name>A0A8H1LCC4_9ACTN</name>
<feature type="domain" description="Histidine kinase/HSP90-like ATPase" evidence="11">
    <location>
        <begin position="334"/>
        <end position="425"/>
    </location>
</feature>
<keyword evidence="10" id="KW-1133">Transmembrane helix</keyword>
<keyword evidence="10" id="KW-0812">Transmembrane</keyword>
<dbReference type="Proteomes" id="UP000298111">
    <property type="component" value="Unassembled WGS sequence"/>
</dbReference>
<dbReference type="SUPFAM" id="SSF55874">
    <property type="entry name" value="ATPase domain of HSP90 chaperone/DNA topoisomerase II/histidine kinase"/>
    <property type="match status" value="1"/>
</dbReference>
<dbReference type="Pfam" id="PF07730">
    <property type="entry name" value="HisKA_3"/>
    <property type="match status" value="1"/>
</dbReference>
<dbReference type="Gene3D" id="1.20.5.1930">
    <property type="match status" value="1"/>
</dbReference>
<evidence type="ECO:0000259" key="12">
    <source>
        <dbReference type="Pfam" id="PF07730"/>
    </source>
</evidence>
<comment type="caution">
    <text evidence="13">The sequence shown here is derived from an EMBL/GenBank/DDBJ whole genome shotgun (WGS) entry which is preliminary data.</text>
</comment>
<reference evidence="13 14" key="1">
    <citation type="submission" date="2018-10" db="EMBL/GenBank/DDBJ databases">
        <title>Isolation of pseudouridimycin from Streptomyces albus DSM 40763.</title>
        <authorList>
            <person name="Rosenqvist P."/>
            <person name="Metsae-Ketelae M."/>
            <person name="Virta P."/>
        </authorList>
    </citation>
    <scope>NUCLEOTIDE SEQUENCE [LARGE SCALE GENOMIC DNA]</scope>
    <source>
        <strain evidence="13 14">DSM 40763</strain>
    </source>
</reference>
<organism evidence="13 14">
    <name type="scientific">Streptomyces albus</name>
    <dbReference type="NCBI Taxonomy" id="1888"/>
    <lineage>
        <taxon>Bacteria</taxon>
        <taxon>Bacillati</taxon>
        <taxon>Actinomycetota</taxon>
        <taxon>Actinomycetes</taxon>
        <taxon>Kitasatosporales</taxon>
        <taxon>Streptomycetaceae</taxon>
        <taxon>Streptomyces</taxon>
    </lineage>
</organism>
<evidence type="ECO:0000256" key="6">
    <source>
        <dbReference type="ARBA" id="ARBA00022777"/>
    </source>
</evidence>
<dbReference type="InterPro" id="IPR050482">
    <property type="entry name" value="Sensor_HK_TwoCompSys"/>
</dbReference>
<dbReference type="PANTHER" id="PTHR24421">
    <property type="entry name" value="NITRATE/NITRITE SENSOR PROTEIN NARX-RELATED"/>
    <property type="match status" value="1"/>
</dbReference>